<dbReference type="InterPro" id="IPR000551">
    <property type="entry name" value="MerR-type_HTH_dom"/>
</dbReference>
<dbReference type="CDD" id="cd01106">
    <property type="entry name" value="HTH_TipAL-Mta"/>
    <property type="match status" value="1"/>
</dbReference>
<evidence type="ECO:0000256" key="3">
    <source>
        <dbReference type="ARBA" id="ARBA00023159"/>
    </source>
</evidence>
<dbReference type="Proteomes" id="UP001596310">
    <property type="component" value="Unassembled WGS sequence"/>
</dbReference>
<dbReference type="PROSITE" id="PS50937">
    <property type="entry name" value="HTH_MERR_2"/>
    <property type="match status" value="1"/>
</dbReference>
<dbReference type="Gene3D" id="1.10.1660.10">
    <property type="match status" value="1"/>
</dbReference>
<evidence type="ECO:0000313" key="6">
    <source>
        <dbReference type="EMBL" id="MFC6315662.1"/>
    </source>
</evidence>
<dbReference type="SUPFAM" id="SSF46955">
    <property type="entry name" value="Putative DNA-binding domain"/>
    <property type="match status" value="1"/>
</dbReference>
<reference evidence="7" key="1">
    <citation type="journal article" date="2019" name="Int. J. Syst. Evol. Microbiol.">
        <title>The Global Catalogue of Microorganisms (GCM) 10K type strain sequencing project: providing services to taxonomists for standard genome sequencing and annotation.</title>
        <authorList>
            <consortium name="The Broad Institute Genomics Platform"/>
            <consortium name="The Broad Institute Genome Sequencing Center for Infectious Disease"/>
            <person name="Wu L."/>
            <person name="Ma J."/>
        </authorList>
    </citation>
    <scope>NUCLEOTIDE SEQUENCE [LARGE SCALE GENOMIC DNA]</scope>
    <source>
        <strain evidence="7">CCM 8897</strain>
    </source>
</reference>
<dbReference type="PRINTS" id="PR00040">
    <property type="entry name" value="HTHMERR"/>
</dbReference>
<evidence type="ECO:0000256" key="1">
    <source>
        <dbReference type="ARBA" id="ARBA00023015"/>
    </source>
</evidence>
<accession>A0ABW1UNX0</accession>
<keyword evidence="2" id="KW-0238">DNA-binding</keyword>
<dbReference type="InterPro" id="IPR047057">
    <property type="entry name" value="MerR_fam"/>
</dbReference>
<name>A0ABW1UNX0_9LACO</name>
<dbReference type="EMBL" id="JBHSSM010000019">
    <property type="protein sequence ID" value="MFC6315662.1"/>
    <property type="molecule type" value="Genomic_DNA"/>
</dbReference>
<dbReference type="Pfam" id="PF07739">
    <property type="entry name" value="TipAS"/>
    <property type="match status" value="1"/>
</dbReference>
<sequence>MRYQTNELAKLAGVSQRTIRFYENEGLLVAQRDPENNYRSFASDQVDRLQQILFYRELGLPLAQIKQILLAPDFNILQALQEQEQALLAQQTRIAGLLALVQRTLDYQKGALIMSDQEKFAAFKAAQVTNNEQAYGPEIRQKYGDAQVERANQQWLARSAAAVQQMQQLEQQVFAGLRQLLGPTTPDLDSSGSQQVFAAHRAWVRLAWGQAKPYSAEAHRGLAAMYAADPRFIKYYDDAAGPGATALLVAIIDHYAR</sequence>
<protein>
    <submittedName>
        <fullName evidence="6">MerR family transcriptional regulator</fullName>
    </submittedName>
</protein>
<dbReference type="PANTHER" id="PTHR30204:SF90">
    <property type="entry name" value="HTH-TYPE TRANSCRIPTIONAL ACTIVATOR MTA"/>
    <property type="match status" value="1"/>
</dbReference>
<dbReference type="PANTHER" id="PTHR30204">
    <property type="entry name" value="REDOX-CYCLING DRUG-SENSING TRANSCRIPTIONAL ACTIVATOR SOXR"/>
    <property type="match status" value="1"/>
</dbReference>
<dbReference type="Gene3D" id="1.10.490.50">
    <property type="entry name" value="Antibiotic binding domain of TipA-like multidrug resistance regulators"/>
    <property type="match status" value="1"/>
</dbReference>
<evidence type="ECO:0000256" key="2">
    <source>
        <dbReference type="ARBA" id="ARBA00023125"/>
    </source>
</evidence>
<dbReference type="SUPFAM" id="SSF89082">
    <property type="entry name" value="Antibiotic binding domain of TipA-like multidrug resistance regulators"/>
    <property type="match status" value="1"/>
</dbReference>
<dbReference type="InterPro" id="IPR036244">
    <property type="entry name" value="TipA-like_antibiotic-bd"/>
</dbReference>
<evidence type="ECO:0000256" key="4">
    <source>
        <dbReference type="ARBA" id="ARBA00023163"/>
    </source>
</evidence>
<keyword evidence="1" id="KW-0805">Transcription regulation</keyword>
<keyword evidence="3" id="KW-0010">Activator</keyword>
<dbReference type="InterPro" id="IPR012925">
    <property type="entry name" value="TipAS_dom"/>
</dbReference>
<organism evidence="6 7">
    <name type="scientific">Lapidilactobacillus achengensis</name>
    <dbReference type="NCBI Taxonomy" id="2486000"/>
    <lineage>
        <taxon>Bacteria</taxon>
        <taxon>Bacillati</taxon>
        <taxon>Bacillota</taxon>
        <taxon>Bacilli</taxon>
        <taxon>Lactobacillales</taxon>
        <taxon>Lactobacillaceae</taxon>
        <taxon>Lapidilactobacillus</taxon>
    </lineage>
</organism>
<feature type="domain" description="HTH merR-type" evidence="5">
    <location>
        <begin position="1"/>
        <end position="71"/>
    </location>
</feature>
<dbReference type="Pfam" id="PF13411">
    <property type="entry name" value="MerR_1"/>
    <property type="match status" value="1"/>
</dbReference>
<proteinExistence type="predicted"/>
<comment type="caution">
    <text evidence="6">The sequence shown here is derived from an EMBL/GenBank/DDBJ whole genome shotgun (WGS) entry which is preliminary data.</text>
</comment>
<dbReference type="SMART" id="SM00422">
    <property type="entry name" value="HTH_MERR"/>
    <property type="match status" value="1"/>
</dbReference>
<dbReference type="InterPro" id="IPR009061">
    <property type="entry name" value="DNA-bd_dom_put_sf"/>
</dbReference>
<gene>
    <name evidence="6" type="ORF">ACFQHW_08820</name>
</gene>
<dbReference type="RefSeq" id="WP_164511173.1">
    <property type="nucleotide sequence ID" value="NZ_JBHSSM010000019.1"/>
</dbReference>
<keyword evidence="4" id="KW-0804">Transcription</keyword>
<keyword evidence="7" id="KW-1185">Reference proteome</keyword>
<evidence type="ECO:0000313" key="7">
    <source>
        <dbReference type="Proteomes" id="UP001596310"/>
    </source>
</evidence>
<evidence type="ECO:0000259" key="5">
    <source>
        <dbReference type="PROSITE" id="PS50937"/>
    </source>
</evidence>